<name>A0A7J7IX99_BUGNE</name>
<dbReference type="Proteomes" id="UP000593567">
    <property type="component" value="Unassembled WGS sequence"/>
</dbReference>
<dbReference type="OrthoDB" id="10001248at2759"/>
<protein>
    <submittedName>
        <fullName evidence="1">Uncharacterized protein</fullName>
    </submittedName>
</protein>
<evidence type="ECO:0000313" key="1">
    <source>
        <dbReference type="EMBL" id="KAF6017858.1"/>
    </source>
</evidence>
<accession>A0A7J7IX99</accession>
<dbReference type="EMBL" id="VXIV02003354">
    <property type="protein sequence ID" value="KAF6017858.1"/>
    <property type="molecule type" value="Genomic_DNA"/>
</dbReference>
<proteinExistence type="predicted"/>
<sequence>MESFKETTLYFSQMYGNGYIIDTIKQTCTKSQPLPITQLCSDSESLTHLFSGLFTLVSELVEQTYDGYPQMVAFQYGNITIGIQDESVFDVPSFC</sequence>
<comment type="caution">
    <text evidence="1">The sequence shown here is derived from an EMBL/GenBank/DDBJ whole genome shotgun (WGS) entry which is preliminary data.</text>
</comment>
<reference evidence="1" key="1">
    <citation type="submission" date="2020-06" db="EMBL/GenBank/DDBJ databases">
        <title>Draft genome of Bugula neritina, a colonial animal packing powerful symbionts and potential medicines.</title>
        <authorList>
            <person name="Rayko M."/>
        </authorList>
    </citation>
    <scope>NUCLEOTIDE SEQUENCE [LARGE SCALE GENOMIC DNA]</scope>
    <source>
        <strain evidence="1">Kwan_BN1</strain>
    </source>
</reference>
<gene>
    <name evidence="1" type="ORF">EB796_023841</name>
</gene>
<organism evidence="1 2">
    <name type="scientific">Bugula neritina</name>
    <name type="common">Brown bryozoan</name>
    <name type="synonym">Sertularia neritina</name>
    <dbReference type="NCBI Taxonomy" id="10212"/>
    <lineage>
        <taxon>Eukaryota</taxon>
        <taxon>Metazoa</taxon>
        <taxon>Spiralia</taxon>
        <taxon>Lophotrochozoa</taxon>
        <taxon>Bryozoa</taxon>
        <taxon>Gymnolaemata</taxon>
        <taxon>Cheilostomatida</taxon>
        <taxon>Flustrina</taxon>
        <taxon>Buguloidea</taxon>
        <taxon>Bugulidae</taxon>
        <taxon>Bugula</taxon>
    </lineage>
</organism>
<dbReference type="AlphaFoldDB" id="A0A7J7IX99"/>
<evidence type="ECO:0000313" key="2">
    <source>
        <dbReference type="Proteomes" id="UP000593567"/>
    </source>
</evidence>
<keyword evidence="2" id="KW-1185">Reference proteome</keyword>